<sequence>MSNENRHPNTEAESSEFSNKGEKYIKHTERVSEDSIYASASKNHKKGLNNFNNSHRFLRTQIDTDSDNVVLESQRDYRNVTDVDTRDCGEPLKPQVLRIDFDPLDGVDDDFVQKKCVEFWKFIDGNPDLKSLKVIAKKESVTKDSFTEMTPPESVSSTSSESSEGLGFSPITMMTLNWLKHGDLMTHALATKAVIRPCDLVSKYEDYNKNKADGWSSRRKQKVTKEHRVPTSVSRSISKSHAPSSSKVDQENSLTRMVAEMKRWDSQHPKSMAPPNNPAGLSLEKPESILLPYITDNEDKYCEKCIN</sequence>
<evidence type="ECO:0000313" key="2">
    <source>
        <dbReference type="EMBL" id="PCG66726.1"/>
    </source>
</evidence>
<proteinExistence type="predicted"/>
<protein>
    <submittedName>
        <fullName evidence="2">Uncharacterized protein</fullName>
    </submittedName>
</protein>
<dbReference type="EMBL" id="NWSH01003225">
    <property type="protein sequence ID" value="PCG66726.1"/>
    <property type="molecule type" value="Genomic_DNA"/>
</dbReference>
<reference evidence="2" key="1">
    <citation type="submission" date="2017-09" db="EMBL/GenBank/DDBJ databases">
        <title>Contemporary evolution of a Lepidopteran species, Heliothis virescens, in response to modern agricultural practices.</title>
        <authorList>
            <person name="Fritz M.L."/>
            <person name="Deyonke A.M."/>
            <person name="Papanicolaou A."/>
            <person name="Micinski S."/>
            <person name="Westbrook J."/>
            <person name="Gould F."/>
        </authorList>
    </citation>
    <scope>NUCLEOTIDE SEQUENCE [LARGE SCALE GENOMIC DNA]</scope>
    <source>
        <strain evidence="2">HvINT-</strain>
        <tissue evidence="2">Whole body</tissue>
    </source>
</reference>
<dbReference type="AlphaFoldDB" id="A0A2A4J4R2"/>
<feature type="region of interest" description="Disordered" evidence="1">
    <location>
        <begin position="211"/>
        <end position="252"/>
    </location>
</feature>
<feature type="compositionally biased region" description="Basic and acidic residues" evidence="1">
    <location>
        <begin position="1"/>
        <end position="10"/>
    </location>
</feature>
<organism evidence="2">
    <name type="scientific">Heliothis virescens</name>
    <name type="common">Tobacco budworm moth</name>
    <dbReference type="NCBI Taxonomy" id="7102"/>
    <lineage>
        <taxon>Eukaryota</taxon>
        <taxon>Metazoa</taxon>
        <taxon>Ecdysozoa</taxon>
        <taxon>Arthropoda</taxon>
        <taxon>Hexapoda</taxon>
        <taxon>Insecta</taxon>
        <taxon>Pterygota</taxon>
        <taxon>Neoptera</taxon>
        <taxon>Endopterygota</taxon>
        <taxon>Lepidoptera</taxon>
        <taxon>Glossata</taxon>
        <taxon>Ditrysia</taxon>
        <taxon>Noctuoidea</taxon>
        <taxon>Noctuidae</taxon>
        <taxon>Heliothinae</taxon>
        <taxon>Heliothis</taxon>
    </lineage>
</organism>
<feature type="region of interest" description="Disordered" evidence="1">
    <location>
        <begin position="1"/>
        <end position="25"/>
    </location>
</feature>
<accession>A0A2A4J4R2</accession>
<gene>
    <name evidence="2" type="ORF">B5V51_7295</name>
</gene>
<feature type="compositionally biased region" description="Low complexity" evidence="1">
    <location>
        <begin position="153"/>
        <end position="164"/>
    </location>
</feature>
<name>A0A2A4J4R2_HELVI</name>
<feature type="compositionally biased region" description="Low complexity" evidence="1">
    <location>
        <begin position="234"/>
        <end position="246"/>
    </location>
</feature>
<feature type="region of interest" description="Disordered" evidence="1">
    <location>
        <begin position="143"/>
        <end position="166"/>
    </location>
</feature>
<comment type="caution">
    <text evidence="2">The sequence shown here is derived from an EMBL/GenBank/DDBJ whole genome shotgun (WGS) entry which is preliminary data.</text>
</comment>
<evidence type="ECO:0000256" key="1">
    <source>
        <dbReference type="SAM" id="MobiDB-lite"/>
    </source>
</evidence>